<name>A0ABY9BED9_VITVI</name>
<accession>A0ABY9BED9</accession>
<sequence length="440" mass="51094">MDENGIIIRNKARLVAQGFNQEEGIDYEETFAPVARLEAIKMFLAFACFKDFVLYQMDVKSAFLNDFINEEVYVEQPPDFQSFNFPNHVFRLKKTLYGLKQAPRAWYERLSKFLLKKGFKMEKIDTTFFIKTKDNDMLLVQIYVDDIIFGATNVFLCEEFSKCMHSEFEMSMMGEFNFFLGLQIKQLKEGTFINQAKYIRDLLKRFNMEEAKSMKTPMSSSIKLDMNKKGKPVNSTMYRGMIGYLLYLTASRPDIMYSVCLCARFQSCPKESHLSVVKRILRYLKGTMEIGLWYPKGDNFELIGYSDADFSGCKVERKSTSGTCHFLRHSLVSWHSKKQNSVALSMAEAEYIVVGLCCAQILWMKQTLSDFNLIFEHVPIKCDNTSAINISKNPVQHSRTKHIEIRHHFLRDYAQKSDITLEFVSTKDQLADIFTKPLSE</sequence>
<dbReference type="InterPro" id="IPR013103">
    <property type="entry name" value="RVT_2"/>
</dbReference>
<proteinExistence type="predicted"/>
<keyword evidence="3" id="KW-1185">Reference proteome</keyword>
<feature type="domain" description="Reverse transcriptase Ty1/copia-type" evidence="1">
    <location>
        <begin position="8"/>
        <end position="219"/>
    </location>
</feature>
<dbReference type="SUPFAM" id="SSF56672">
    <property type="entry name" value="DNA/RNA polymerases"/>
    <property type="match status" value="1"/>
</dbReference>
<evidence type="ECO:0000259" key="1">
    <source>
        <dbReference type="Pfam" id="PF07727"/>
    </source>
</evidence>
<gene>
    <name evidence="2" type="ORF">VitviT2T_000952</name>
</gene>
<dbReference type="Pfam" id="PF07727">
    <property type="entry name" value="RVT_2"/>
    <property type="match status" value="1"/>
</dbReference>
<dbReference type="PANTHER" id="PTHR11439">
    <property type="entry name" value="GAG-POL-RELATED RETROTRANSPOSON"/>
    <property type="match status" value="1"/>
</dbReference>
<evidence type="ECO:0000313" key="3">
    <source>
        <dbReference type="Proteomes" id="UP001227230"/>
    </source>
</evidence>
<dbReference type="InterPro" id="IPR043502">
    <property type="entry name" value="DNA/RNA_pol_sf"/>
</dbReference>
<dbReference type="PANTHER" id="PTHR11439:SF442">
    <property type="entry name" value="CYSTEINE-RICH RLK (RECEPTOR-LIKE PROTEIN KINASE) 8"/>
    <property type="match status" value="1"/>
</dbReference>
<dbReference type="EMBL" id="CP126648">
    <property type="protein sequence ID" value="WJZ81094.1"/>
    <property type="molecule type" value="Genomic_DNA"/>
</dbReference>
<organism evidence="2 3">
    <name type="scientific">Vitis vinifera</name>
    <name type="common">Grape</name>
    <dbReference type="NCBI Taxonomy" id="29760"/>
    <lineage>
        <taxon>Eukaryota</taxon>
        <taxon>Viridiplantae</taxon>
        <taxon>Streptophyta</taxon>
        <taxon>Embryophyta</taxon>
        <taxon>Tracheophyta</taxon>
        <taxon>Spermatophyta</taxon>
        <taxon>Magnoliopsida</taxon>
        <taxon>eudicotyledons</taxon>
        <taxon>Gunneridae</taxon>
        <taxon>Pentapetalae</taxon>
        <taxon>rosids</taxon>
        <taxon>Vitales</taxon>
        <taxon>Vitaceae</taxon>
        <taxon>Viteae</taxon>
        <taxon>Vitis</taxon>
    </lineage>
</organism>
<dbReference type="Proteomes" id="UP001227230">
    <property type="component" value="Chromosome 1"/>
</dbReference>
<reference evidence="2 3" key="1">
    <citation type="journal article" date="2023" name="Hortic Res">
        <title>The complete reference genome for grapevine (Vitis vinifera L.) genetics and breeding.</title>
        <authorList>
            <person name="Shi X."/>
            <person name="Cao S."/>
            <person name="Wang X."/>
            <person name="Huang S."/>
            <person name="Wang Y."/>
            <person name="Liu Z."/>
            <person name="Liu W."/>
            <person name="Leng X."/>
            <person name="Peng Y."/>
            <person name="Wang N."/>
            <person name="Wang Y."/>
            <person name="Ma Z."/>
            <person name="Xu X."/>
            <person name="Zhang F."/>
            <person name="Xue H."/>
            <person name="Zhong H."/>
            <person name="Wang Y."/>
            <person name="Zhang K."/>
            <person name="Velt A."/>
            <person name="Avia K."/>
            <person name="Holtgrawe D."/>
            <person name="Grimplet J."/>
            <person name="Matus J.T."/>
            <person name="Ware D."/>
            <person name="Wu X."/>
            <person name="Wang H."/>
            <person name="Liu C."/>
            <person name="Fang Y."/>
            <person name="Rustenholz C."/>
            <person name="Cheng Z."/>
            <person name="Xiao H."/>
            <person name="Zhou Y."/>
        </authorList>
    </citation>
    <scope>NUCLEOTIDE SEQUENCE [LARGE SCALE GENOMIC DNA]</scope>
    <source>
        <strain evidence="3">cv. Pinot noir / PN40024</strain>
        <tissue evidence="2">Leaf</tissue>
    </source>
</reference>
<dbReference type="CDD" id="cd09272">
    <property type="entry name" value="RNase_HI_RT_Ty1"/>
    <property type="match status" value="1"/>
</dbReference>
<evidence type="ECO:0000313" key="2">
    <source>
        <dbReference type="EMBL" id="WJZ81094.1"/>
    </source>
</evidence>
<protein>
    <recommendedName>
        <fullName evidence="1">Reverse transcriptase Ty1/copia-type domain-containing protein</fullName>
    </recommendedName>
</protein>